<evidence type="ECO:0000313" key="3">
    <source>
        <dbReference type="Proteomes" id="UP001401887"/>
    </source>
</evidence>
<gene>
    <name evidence="2" type="ORF">Dcar01_01771</name>
</gene>
<dbReference type="PROSITE" id="PS51832">
    <property type="entry name" value="HD_GYP"/>
    <property type="match status" value="1"/>
</dbReference>
<dbReference type="InterPro" id="IPR006675">
    <property type="entry name" value="HDIG_dom"/>
</dbReference>
<organism evidence="2 3">
    <name type="scientific">Deinococcus carri</name>
    <dbReference type="NCBI Taxonomy" id="1211323"/>
    <lineage>
        <taxon>Bacteria</taxon>
        <taxon>Thermotogati</taxon>
        <taxon>Deinococcota</taxon>
        <taxon>Deinococci</taxon>
        <taxon>Deinococcales</taxon>
        <taxon>Deinococcaceae</taxon>
        <taxon>Deinococcus</taxon>
    </lineage>
</organism>
<dbReference type="EMBL" id="BAABRP010000005">
    <property type="protein sequence ID" value="GAA5513045.1"/>
    <property type="molecule type" value="Genomic_DNA"/>
</dbReference>
<keyword evidence="3" id="KW-1185">Reference proteome</keyword>
<dbReference type="RefSeq" id="WP_345464013.1">
    <property type="nucleotide sequence ID" value="NZ_BAABRP010000005.1"/>
</dbReference>
<dbReference type="SUPFAM" id="SSF109604">
    <property type="entry name" value="HD-domain/PDEase-like"/>
    <property type="match status" value="1"/>
</dbReference>
<evidence type="ECO:0000259" key="1">
    <source>
        <dbReference type="PROSITE" id="PS51832"/>
    </source>
</evidence>
<proteinExistence type="predicted"/>
<comment type="caution">
    <text evidence="2">The sequence shown here is derived from an EMBL/GenBank/DDBJ whole genome shotgun (WGS) entry which is preliminary data.</text>
</comment>
<feature type="domain" description="HD-GYP" evidence="1">
    <location>
        <begin position="28"/>
        <end position="224"/>
    </location>
</feature>
<sequence>MREARAAVLPALWPGDEAAAPPDPAGALDHLICLLGAALEEAAQAGEDWQREHVRRTADLAGRLATALGLLPGEVRAIRWGAALHDIGKVRVPQAILQKAGALGPAEHAVILQHPVWGVELLAALPFLPPQTLEAVHHHHERWDGQGYPAGLRGGEIPLSARIVCLADVFEALTSSRPYKSGWPEADAALYLLQEAGRLFDPVLAPLFVDGVLGFGHLLSPGGQAPASAAP</sequence>
<dbReference type="Pfam" id="PF13487">
    <property type="entry name" value="HD_5"/>
    <property type="match status" value="1"/>
</dbReference>
<dbReference type="InterPro" id="IPR037522">
    <property type="entry name" value="HD_GYP_dom"/>
</dbReference>
<dbReference type="PANTHER" id="PTHR45228">
    <property type="entry name" value="CYCLIC DI-GMP PHOSPHODIESTERASE TM_0186-RELATED"/>
    <property type="match status" value="1"/>
</dbReference>
<dbReference type="InterPro" id="IPR003607">
    <property type="entry name" value="HD/PDEase_dom"/>
</dbReference>
<reference evidence="2 3" key="1">
    <citation type="submission" date="2024-02" db="EMBL/GenBank/DDBJ databases">
        <title>Deinococcus carri NBRC 110142.</title>
        <authorList>
            <person name="Ichikawa N."/>
            <person name="Katano-Makiyama Y."/>
            <person name="Hidaka K."/>
        </authorList>
    </citation>
    <scope>NUCLEOTIDE SEQUENCE [LARGE SCALE GENOMIC DNA]</scope>
    <source>
        <strain evidence="2 3">NBRC 110142</strain>
    </source>
</reference>
<protein>
    <recommendedName>
        <fullName evidence="1">HD-GYP domain-containing protein</fullName>
    </recommendedName>
</protein>
<dbReference type="NCBIfam" id="TIGR00277">
    <property type="entry name" value="HDIG"/>
    <property type="match status" value="1"/>
</dbReference>
<name>A0ABP9W6Q2_9DEIO</name>
<dbReference type="CDD" id="cd00077">
    <property type="entry name" value="HDc"/>
    <property type="match status" value="1"/>
</dbReference>
<evidence type="ECO:0000313" key="2">
    <source>
        <dbReference type="EMBL" id="GAA5513045.1"/>
    </source>
</evidence>
<dbReference type="SMART" id="SM00471">
    <property type="entry name" value="HDc"/>
    <property type="match status" value="1"/>
</dbReference>
<dbReference type="InterPro" id="IPR052020">
    <property type="entry name" value="Cyclic_di-GMP/3'3'-cGAMP_PDE"/>
</dbReference>
<accession>A0ABP9W6Q2</accession>
<dbReference type="Gene3D" id="1.10.3210.10">
    <property type="entry name" value="Hypothetical protein af1432"/>
    <property type="match status" value="1"/>
</dbReference>
<dbReference type="Proteomes" id="UP001401887">
    <property type="component" value="Unassembled WGS sequence"/>
</dbReference>